<feature type="compositionally biased region" description="Basic and acidic residues" evidence="1">
    <location>
        <begin position="23"/>
        <end position="35"/>
    </location>
</feature>
<proteinExistence type="predicted"/>
<feature type="region of interest" description="Disordered" evidence="1">
    <location>
        <begin position="23"/>
        <end position="51"/>
    </location>
</feature>
<dbReference type="PROSITE" id="PS51257">
    <property type="entry name" value="PROKAR_LIPOPROTEIN"/>
    <property type="match status" value="1"/>
</dbReference>
<organism evidence="3 4">
    <name type="scientific">Vagococcus fessus</name>
    <dbReference type="NCBI Taxonomy" id="120370"/>
    <lineage>
        <taxon>Bacteria</taxon>
        <taxon>Bacillati</taxon>
        <taxon>Bacillota</taxon>
        <taxon>Bacilli</taxon>
        <taxon>Lactobacillales</taxon>
        <taxon>Enterococcaceae</taxon>
        <taxon>Vagococcus</taxon>
    </lineage>
</organism>
<feature type="chain" id="PRO_5038560295" evidence="2">
    <location>
        <begin position="22"/>
        <end position="99"/>
    </location>
</feature>
<keyword evidence="2" id="KW-0732">Signal</keyword>
<gene>
    <name evidence="3" type="ORF">CBF31_02775</name>
</gene>
<feature type="signal peptide" evidence="2">
    <location>
        <begin position="1"/>
        <end position="21"/>
    </location>
</feature>
<sequence length="99" mass="11287">MKKIFLSTIIVMCLITVSACSSSDKEVGRTKRKNNEVSSSSSTEISSTDDMTMADYENQKKLNDYRFIMTSLLNIIINHIVLNSIHNSHFQMIHFIKVV</sequence>
<name>A0A430ACM3_9ENTE</name>
<dbReference type="RefSeq" id="WP_126830747.1">
    <property type="nucleotide sequence ID" value="NZ_CBCRYB010000007.1"/>
</dbReference>
<feature type="compositionally biased region" description="Low complexity" evidence="1">
    <location>
        <begin position="38"/>
        <end position="48"/>
    </location>
</feature>
<keyword evidence="4" id="KW-1185">Reference proteome</keyword>
<evidence type="ECO:0000256" key="1">
    <source>
        <dbReference type="SAM" id="MobiDB-lite"/>
    </source>
</evidence>
<reference evidence="3 4" key="1">
    <citation type="submission" date="2017-05" db="EMBL/GenBank/DDBJ databases">
        <title>Vagococcus spp. assemblies.</title>
        <authorList>
            <person name="Gulvik C.A."/>
        </authorList>
    </citation>
    <scope>NUCLEOTIDE SEQUENCE [LARGE SCALE GENOMIC DNA]</scope>
    <source>
        <strain evidence="3 4">CCUG 41755</strain>
    </source>
</reference>
<accession>A0A430ACM3</accession>
<evidence type="ECO:0000313" key="3">
    <source>
        <dbReference type="EMBL" id="RSU04962.1"/>
    </source>
</evidence>
<evidence type="ECO:0000256" key="2">
    <source>
        <dbReference type="SAM" id="SignalP"/>
    </source>
</evidence>
<comment type="caution">
    <text evidence="3">The sequence shown here is derived from an EMBL/GenBank/DDBJ whole genome shotgun (WGS) entry which is preliminary data.</text>
</comment>
<protein>
    <submittedName>
        <fullName evidence="3">Uncharacterized protein</fullName>
    </submittedName>
</protein>
<evidence type="ECO:0000313" key="4">
    <source>
        <dbReference type="Proteomes" id="UP000287101"/>
    </source>
</evidence>
<dbReference type="Proteomes" id="UP000287101">
    <property type="component" value="Unassembled WGS sequence"/>
</dbReference>
<dbReference type="AlphaFoldDB" id="A0A430ACM3"/>
<dbReference type="EMBL" id="NGJY01000001">
    <property type="protein sequence ID" value="RSU04962.1"/>
    <property type="molecule type" value="Genomic_DNA"/>
</dbReference>